<dbReference type="Proteomes" id="UP001219585">
    <property type="component" value="Plasmid unnamed"/>
</dbReference>
<evidence type="ECO:0000256" key="1">
    <source>
        <dbReference type="SAM" id="Phobius"/>
    </source>
</evidence>
<dbReference type="RefSeq" id="WP_274797583.1">
    <property type="nucleotide sequence ID" value="NZ_CP113528.1"/>
</dbReference>
<accession>A0AAJ5UYF4</accession>
<feature type="transmembrane region" description="Helical" evidence="1">
    <location>
        <begin position="20"/>
        <end position="42"/>
    </location>
</feature>
<keyword evidence="1" id="KW-0812">Transmembrane</keyword>
<reference evidence="2" key="1">
    <citation type="submission" date="2022-11" db="EMBL/GenBank/DDBJ databases">
        <title>Lysinibacillus irui.</title>
        <authorList>
            <person name="Akintayo S.O."/>
        </authorList>
    </citation>
    <scope>NUCLEOTIDE SEQUENCE</scope>
    <source>
        <strain evidence="2">IRB4-01</strain>
        <plasmid evidence="2">unnamed</plasmid>
    </source>
</reference>
<dbReference type="EMBL" id="CP113528">
    <property type="protein sequence ID" value="WDV09372.1"/>
    <property type="molecule type" value="Genomic_DNA"/>
</dbReference>
<dbReference type="KEGG" id="liu:OU989_22915"/>
<gene>
    <name evidence="2" type="ORF">OU989_22915</name>
</gene>
<geneLocation type="plasmid" evidence="2 3">
    <name>unnamed</name>
</geneLocation>
<evidence type="ECO:0000313" key="2">
    <source>
        <dbReference type="EMBL" id="WDV09372.1"/>
    </source>
</evidence>
<keyword evidence="2" id="KW-0614">Plasmid</keyword>
<keyword evidence="1" id="KW-0472">Membrane</keyword>
<name>A0AAJ5UYF4_9BACI</name>
<organism evidence="2 3">
    <name type="scientific">Lysinibacillus irui</name>
    <dbReference type="NCBI Taxonomy" id="2998077"/>
    <lineage>
        <taxon>Bacteria</taxon>
        <taxon>Bacillati</taxon>
        <taxon>Bacillota</taxon>
        <taxon>Bacilli</taxon>
        <taxon>Bacillales</taxon>
        <taxon>Bacillaceae</taxon>
        <taxon>Lysinibacillus</taxon>
    </lineage>
</organism>
<dbReference type="AlphaFoldDB" id="A0AAJ5UYF4"/>
<evidence type="ECO:0000313" key="3">
    <source>
        <dbReference type="Proteomes" id="UP001219585"/>
    </source>
</evidence>
<protein>
    <submittedName>
        <fullName evidence="2">Uncharacterized protein</fullName>
    </submittedName>
</protein>
<sequence>MDYLRYFRNEFMKIAGEKRWKRIAVIAFGLGIYWCFIEWVTIGQLKPNYWHDVICLGIAIVVERCLPWGKHKKAGEP</sequence>
<proteinExistence type="predicted"/>
<keyword evidence="1" id="KW-1133">Transmembrane helix</keyword>